<keyword evidence="2" id="KW-1185">Reference proteome</keyword>
<dbReference type="PANTHER" id="PTHR12387">
    <property type="entry name" value="26S PROTEASOME NON-ATPASE REGULATORY SUBUNIT 8"/>
    <property type="match status" value="1"/>
</dbReference>
<dbReference type="GO" id="GO:0000502">
    <property type="term" value="C:proteasome complex"/>
    <property type="evidence" value="ECO:0007669"/>
    <property type="project" value="UniProtKB-KW"/>
</dbReference>
<dbReference type="EMBL" id="JASSZA010000022">
    <property type="protein sequence ID" value="KAK2084352.1"/>
    <property type="molecule type" value="Genomic_DNA"/>
</dbReference>
<keyword evidence="1" id="KW-0647">Proteasome</keyword>
<accession>A0ABQ9TJF2</accession>
<proteinExistence type="predicted"/>
<reference evidence="1 2" key="1">
    <citation type="submission" date="2023-05" db="EMBL/GenBank/DDBJ databases">
        <title>B98-5 Cell Line De Novo Hybrid Assembly: An Optical Mapping Approach.</title>
        <authorList>
            <person name="Kananen K."/>
            <person name="Auerbach J.A."/>
            <person name="Kautto E."/>
            <person name="Blachly J.S."/>
        </authorList>
    </citation>
    <scope>NUCLEOTIDE SEQUENCE [LARGE SCALE GENOMIC DNA]</scope>
    <source>
        <strain evidence="1">B95-8</strain>
        <tissue evidence="1">Cell line</tissue>
    </source>
</reference>
<evidence type="ECO:0000313" key="2">
    <source>
        <dbReference type="Proteomes" id="UP001266305"/>
    </source>
</evidence>
<dbReference type="Proteomes" id="UP001266305">
    <property type="component" value="Unassembled WGS sequence"/>
</dbReference>
<sequence>MASSGAVLQAVAGTYKQLKAEWNLESPHPSKCREELGRLKLVLLELNFLPTTGTKVTKQQLIPARDILETGAQWSTPCKDIPSFESRIAHLKCYYFDYQEQFLESASMHQLLSNT</sequence>
<dbReference type="PANTHER" id="PTHR12387:SF0">
    <property type="entry name" value="26S PROTEASOME NON-ATPASE REGULATORY SUBUNIT 8"/>
    <property type="match status" value="1"/>
</dbReference>
<name>A0ABQ9TJF2_SAGOE</name>
<organism evidence="1 2">
    <name type="scientific">Saguinus oedipus</name>
    <name type="common">Cotton-top tamarin</name>
    <name type="synonym">Oedipomidas oedipus</name>
    <dbReference type="NCBI Taxonomy" id="9490"/>
    <lineage>
        <taxon>Eukaryota</taxon>
        <taxon>Metazoa</taxon>
        <taxon>Chordata</taxon>
        <taxon>Craniata</taxon>
        <taxon>Vertebrata</taxon>
        <taxon>Euteleostomi</taxon>
        <taxon>Mammalia</taxon>
        <taxon>Eutheria</taxon>
        <taxon>Euarchontoglires</taxon>
        <taxon>Primates</taxon>
        <taxon>Haplorrhini</taxon>
        <taxon>Platyrrhini</taxon>
        <taxon>Cebidae</taxon>
        <taxon>Callitrichinae</taxon>
        <taxon>Saguinus</taxon>
    </lineage>
</organism>
<protein>
    <submittedName>
        <fullName evidence="1">26S proteasome non-ATPase regulatory subunit 8</fullName>
    </submittedName>
</protein>
<evidence type="ECO:0000313" key="1">
    <source>
        <dbReference type="EMBL" id="KAK2084352.1"/>
    </source>
</evidence>
<dbReference type="Gene3D" id="1.25.40.990">
    <property type="match status" value="1"/>
</dbReference>
<comment type="caution">
    <text evidence="1">The sequence shown here is derived from an EMBL/GenBank/DDBJ whole genome shotgun (WGS) entry which is preliminary data.</text>
</comment>
<gene>
    <name evidence="1" type="primary">PSMD8_3</name>
    <name evidence="1" type="ORF">P7K49_037385</name>
</gene>
<dbReference type="InterPro" id="IPR006746">
    <property type="entry name" value="26S_Psome_Rpn12"/>
</dbReference>